<dbReference type="Pfam" id="PF04365">
    <property type="entry name" value="BrnT_toxin"/>
    <property type="match status" value="1"/>
</dbReference>
<sequence length="99" mass="11647">MALDFDDFDWDEGNFDKCSKHGVSVDEIEELLLGDPIVAEDPLHSESEPRFRAIGRCANGRHVFVAYTLRNHRGLRFIRPISARYMHLKEVRFYERHQT</sequence>
<dbReference type="RefSeq" id="WP_207352062.1">
    <property type="nucleotide sequence ID" value="NZ_JAFMPY010000021.1"/>
</dbReference>
<dbReference type="Proteomes" id="UP000664288">
    <property type="component" value="Unassembled WGS sequence"/>
</dbReference>
<accession>A0ABS3J701</accession>
<proteinExistence type="predicted"/>
<name>A0ABS3J701_9HYPH</name>
<dbReference type="EMBL" id="JAFMPY010000021">
    <property type="protein sequence ID" value="MBO0905430.1"/>
    <property type="molecule type" value="Genomic_DNA"/>
</dbReference>
<gene>
    <name evidence="1" type="ORF">J1C47_17435</name>
</gene>
<comment type="caution">
    <text evidence="1">The sequence shown here is derived from an EMBL/GenBank/DDBJ whole genome shotgun (WGS) entry which is preliminary data.</text>
</comment>
<evidence type="ECO:0000313" key="2">
    <source>
        <dbReference type="Proteomes" id="UP000664288"/>
    </source>
</evidence>
<dbReference type="InterPro" id="IPR007460">
    <property type="entry name" value="BrnT_toxin"/>
</dbReference>
<protein>
    <submittedName>
        <fullName evidence="1">BrnT family toxin</fullName>
    </submittedName>
</protein>
<keyword evidence="2" id="KW-1185">Reference proteome</keyword>
<reference evidence="1 2" key="1">
    <citation type="submission" date="2021-03" db="EMBL/GenBank/DDBJ databases">
        <title>Whole genome sequence of Jiella sp. MQZ13P-4.</title>
        <authorList>
            <person name="Tuo L."/>
        </authorList>
    </citation>
    <scope>NUCLEOTIDE SEQUENCE [LARGE SCALE GENOMIC DNA]</scope>
    <source>
        <strain evidence="1 2">MQZ13P-4</strain>
    </source>
</reference>
<organism evidence="1 2">
    <name type="scientific">Jiella sonneratiae</name>
    <dbReference type="NCBI Taxonomy" id="2816856"/>
    <lineage>
        <taxon>Bacteria</taxon>
        <taxon>Pseudomonadati</taxon>
        <taxon>Pseudomonadota</taxon>
        <taxon>Alphaproteobacteria</taxon>
        <taxon>Hyphomicrobiales</taxon>
        <taxon>Aurantimonadaceae</taxon>
        <taxon>Jiella</taxon>
    </lineage>
</organism>
<dbReference type="Gene3D" id="3.10.450.530">
    <property type="entry name" value="Ribonuclease toxin, BrnT, of type II toxin-antitoxin system"/>
    <property type="match status" value="1"/>
</dbReference>
<dbReference type="InterPro" id="IPR038573">
    <property type="entry name" value="BrnT_sf"/>
</dbReference>
<evidence type="ECO:0000313" key="1">
    <source>
        <dbReference type="EMBL" id="MBO0905430.1"/>
    </source>
</evidence>